<feature type="region of interest" description="Disordered" evidence="1">
    <location>
        <begin position="1"/>
        <end position="25"/>
    </location>
</feature>
<reference evidence="2" key="1">
    <citation type="submission" date="2019-09" db="EMBL/GenBank/DDBJ databases">
        <title>Characterisation of the sponge microbiome using genome-centric metagenomics.</title>
        <authorList>
            <person name="Engelberts J.P."/>
            <person name="Robbins S.J."/>
            <person name="De Goeij J.M."/>
            <person name="Aranda M."/>
            <person name="Bell S.C."/>
            <person name="Webster N.S."/>
        </authorList>
    </citation>
    <scope>NUCLEOTIDE SEQUENCE</scope>
    <source>
        <strain evidence="2">SB0662_bin_9</strain>
    </source>
</reference>
<dbReference type="EMBL" id="VXPY01000078">
    <property type="protein sequence ID" value="MYD90847.1"/>
    <property type="molecule type" value="Genomic_DNA"/>
</dbReference>
<dbReference type="AlphaFoldDB" id="A0A6B1DUX3"/>
<gene>
    <name evidence="2" type="ORF">F4Y08_11005</name>
</gene>
<comment type="caution">
    <text evidence="2">The sequence shown here is derived from an EMBL/GenBank/DDBJ whole genome shotgun (WGS) entry which is preliminary data.</text>
</comment>
<name>A0A6B1DUX3_9CHLR</name>
<evidence type="ECO:0000256" key="1">
    <source>
        <dbReference type="SAM" id="MobiDB-lite"/>
    </source>
</evidence>
<organism evidence="2">
    <name type="scientific">Caldilineaceae bacterium SB0662_bin_9</name>
    <dbReference type="NCBI Taxonomy" id="2605258"/>
    <lineage>
        <taxon>Bacteria</taxon>
        <taxon>Bacillati</taxon>
        <taxon>Chloroflexota</taxon>
        <taxon>Caldilineae</taxon>
        <taxon>Caldilineales</taxon>
        <taxon>Caldilineaceae</taxon>
    </lineage>
</organism>
<accession>A0A6B1DUX3</accession>
<proteinExistence type="predicted"/>
<sequence length="206" mass="23652">MPDRKRRRKSESSNSPLVDNLHPGNANGARLNRAMVGAQRLDICTRYRADLERLADWLDRMDNKAKVRVLIGMAACGWRDWSKGTLPSCKSAYSFLVQYFRPGQEYDQDALPVLGRLARHEADGRLVVRVRQPRGKLHATLYVWTDAAGRQEAWHANMPQSDSTRDFVAWFDERWQEKDSIDGPKLVEKARQLVADNPPDRHGQSR</sequence>
<evidence type="ECO:0000313" key="2">
    <source>
        <dbReference type="EMBL" id="MYD90847.1"/>
    </source>
</evidence>
<protein>
    <submittedName>
        <fullName evidence="2">Uncharacterized protein</fullName>
    </submittedName>
</protein>